<protein>
    <submittedName>
        <fullName evidence="1">Uncharacterized protein</fullName>
    </submittedName>
</protein>
<dbReference type="OrthoDB" id="3405537at2"/>
<dbReference type="STRING" id="153971.AWC19_02735"/>
<reference evidence="1 2" key="1">
    <citation type="submission" date="2016-01" db="EMBL/GenBank/DDBJ databases">
        <title>The new phylogeny of the genus Mycobacterium.</title>
        <authorList>
            <person name="Tarcisio F."/>
            <person name="Conor M."/>
            <person name="Antonella G."/>
            <person name="Elisabetta G."/>
            <person name="Giulia F.S."/>
            <person name="Sara T."/>
            <person name="Anna F."/>
            <person name="Clotilde B."/>
            <person name="Roberto B."/>
            <person name="Veronica D.S."/>
            <person name="Fabio R."/>
            <person name="Monica P."/>
            <person name="Olivier J."/>
            <person name="Enrico T."/>
            <person name="Nicola S."/>
        </authorList>
    </citation>
    <scope>NUCLEOTIDE SEQUENCE [LARGE SCALE GENOMIC DNA]</scope>
    <source>
        <strain evidence="1 2">DSM 44572</strain>
    </source>
</reference>
<sequence>MTAALTTALAAITDSLAAAGITIADSELETLLVRADAAKPRSRQSLAAYLAEQDDPWTTPNPYCPYVFARVAYLLAQSGYPVTPVPCTQCGHVTPKLDRVIDGARCCGWCASRHTRHICDRCGQLRYRVAATKTGGICSRCYQNDPERQETCGMCGRSHIPSTRTAEGLALCGNCARPKYVCAGCGRTDHAKKLTDAGPLCQRCYQAPVRACGKCGAIGRIAVRAQHGARDLCFRCAQAPHEHCAICTHHRPVHTRWPLGPVCLPCYRRTIAHPQTCESCGDTKVLVALDATGARVCGPCSGAAIDYACHNCGHSGPQHYAGMCLRCSVAQATRELITVDGSIRPELEQLPAVLADRGQPASTLRWLSKPATEAVLHTLASDPEPLTHATLDQCPPTNTRHWARAMLVEANILPRRDEPIERFETWVTELTAGLPAHQATLIGPYARWAVLRAARRRARRRGYTDGAANSGRERIRTAVRLLNHLDQQHIQTSDLTQAMIDGWTAGNAERSSNITGFIHWLAQRGVTASDLSVARLRRALPSEIACEDAHHARIDRLLHGDGGEELLTRVAGLLVLLYGARLTQIQRLTTGDITTSAGSTQIKLARHPLQLPEPVGALVNELADAARNNWRARAHTGQHYLFPGGQPGRPIHTATLSRKLTDADIPERLSRNRALLALANDIPAAVLATQLGLHATTTAGWAKFAQRDWGVYTAIRQGSLSQQTEGAHV</sequence>
<evidence type="ECO:0000313" key="1">
    <source>
        <dbReference type="EMBL" id="ORW27791.1"/>
    </source>
</evidence>
<dbReference type="Proteomes" id="UP000193529">
    <property type="component" value="Unassembled WGS sequence"/>
</dbReference>
<gene>
    <name evidence="1" type="ORF">AWC19_02735</name>
</gene>
<dbReference type="AlphaFoldDB" id="A0A1X1ZV57"/>
<organism evidence="1 2">
    <name type="scientific">Mycobacterium palustre</name>
    <dbReference type="NCBI Taxonomy" id="153971"/>
    <lineage>
        <taxon>Bacteria</taxon>
        <taxon>Bacillati</taxon>
        <taxon>Actinomycetota</taxon>
        <taxon>Actinomycetes</taxon>
        <taxon>Mycobacteriales</taxon>
        <taxon>Mycobacteriaceae</taxon>
        <taxon>Mycobacterium</taxon>
        <taxon>Mycobacterium simiae complex</taxon>
    </lineage>
</organism>
<proteinExistence type="predicted"/>
<name>A0A1X1ZV57_9MYCO</name>
<keyword evidence="2" id="KW-1185">Reference proteome</keyword>
<evidence type="ECO:0000313" key="2">
    <source>
        <dbReference type="Proteomes" id="UP000193529"/>
    </source>
</evidence>
<dbReference type="EMBL" id="LQPJ01000070">
    <property type="protein sequence ID" value="ORW27791.1"/>
    <property type="molecule type" value="Genomic_DNA"/>
</dbReference>
<dbReference type="RefSeq" id="WP_085077323.1">
    <property type="nucleotide sequence ID" value="NZ_JACKRZ010000289.1"/>
</dbReference>
<accession>A0A1X1ZV57</accession>
<comment type="caution">
    <text evidence="1">The sequence shown here is derived from an EMBL/GenBank/DDBJ whole genome shotgun (WGS) entry which is preliminary data.</text>
</comment>